<dbReference type="Pfam" id="PF12804">
    <property type="entry name" value="NTP_transf_3"/>
    <property type="match status" value="1"/>
</dbReference>
<accession>A0A6M4AWG9</accession>
<evidence type="ECO:0000256" key="1">
    <source>
        <dbReference type="ARBA" id="ARBA00022842"/>
    </source>
</evidence>
<organism evidence="3 4">
    <name type="scientific">Sphingomonas lacunae</name>
    <dbReference type="NCBI Taxonomy" id="2698828"/>
    <lineage>
        <taxon>Bacteria</taxon>
        <taxon>Pseudomonadati</taxon>
        <taxon>Pseudomonadota</taxon>
        <taxon>Alphaproteobacteria</taxon>
        <taxon>Sphingomonadales</taxon>
        <taxon>Sphingomonadaceae</taxon>
        <taxon>Sphingomonas</taxon>
    </lineage>
</organism>
<dbReference type="InterPro" id="IPR029044">
    <property type="entry name" value="Nucleotide-diphossugar_trans"/>
</dbReference>
<evidence type="ECO:0000313" key="3">
    <source>
        <dbReference type="EMBL" id="QJQ33463.1"/>
    </source>
</evidence>
<dbReference type="Gene3D" id="3.90.550.10">
    <property type="entry name" value="Spore Coat Polysaccharide Biosynthesis Protein SpsA, Chain A"/>
    <property type="match status" value="1"/>
</dbReference>
<evidence type="ECO:0000259" key="2">
    <source>
        <dbReference type="Pfam" id="PF12804"/>
    </source>
</evidence>
<dbReference type="SUPFAM" id="SSF53448">
    <property type="entry name" value="Nucleotide-diphospho-sugar transferases"/>
    <property type="match status" value="1"/>
</dbReference>
<keyword evidence="3" id="KW-0808">Transferase</keyword>
<gene>
    <name evidence="3" type="ORF">GV829_00400</name>
</gene>
<feature type="domain" description="MobA-like NTP transferase" evidence="2">
    <location>
        <begin position="7"/>
        <end position="124"/>
    </location>
</feature>
<name>A0A6M4AWG9_9SPHN</name>
<dbReference type="AlphaFoldDB" id="A0A6M4AWG9"/>
<dbReference type="KEGG" id="slan:GV829_00400"/>
<keyword evidence="1" id="KW-0460">Magnesium</keyword>
<protein>
    <submittedName>
        <fullName evidence="3">NTP transferase domain-containing protein</fullName>
    </submittedName>
</protein>
<sequence length="269" mass="28583">MSVKWTAIILAGQRPGPDPLASHFGEDWKALVRVGGEAMLTRVVRTLRSVPDISRIIVLAQDPARMEAAVDAGGGAIILPSGAGISSSIRSVAGTEVAPWPVFVTTADHVLLTRSMVEEFLLGAQLSAPGKPSPDVAVGMVEYEVMLSKFPDARRTWLRFSDGAWSGANLFALTSARANAALDLWAEAETDRKKPLKLFLHFGFGLALRAITRTIGLGDALARAGTRLGLTARLIPMGDPVAAIDVDKVNDHVQAEAILAAREREGKCG</sequence>
<dbReference type="Proteomes" id="UP000503018">
    <property type="component" value="Chromosome"/>
</dbReference>
<dbReference type="InterPro" id="IPR025877">
    <property type="entry name" value="MobA-like_NTP_Trfase"/>
</dbReference>
<dbReference type="GO" id="GO:0016779">
    <property type="term" value="F:nucleotidyltransferase activity"/>
    <property type="evidence" value="ECO:0007669"/>
    <property type="project" value="UniProtKB-ARBA"/>
</dbReference>
<proteinExistence type="predicted"/>
<evidence type="ECO:0000313" key="4">
    <source>
        <dbReference type="Proteomes" id="UP000503018"/>
    </source>
</evidence>
<dbReference type="EMBL" id="CP053015">
    <property type="protein sequence ID" value="QJQ33463.1"/>
    <property type="molecule type" value="Genomic_DNA"/>
</dbReference>
<reference evidence="3 4" key="1">
    <citation type="submission" date="2020-01" db="EMBL/GenBank/DDBJ databases">
        <title>Sphingomonas sp. strain CSW-10.</title>
        <authorList>
            <person name="Chen W.-M."/>
        </authorList>
    </citation>
    <scope>NUCLEOTIDE SEQUENCE [LARGE SCALE GENOMIC DNA]</scope>
    <source>
        <strain evidence="3 4">CSW-10</strain>
    </source>
</reference>
<keyword evidence="4" id="KW-1185">Reference proteome</keyword>